<reference evidence="2" key="3">
    <citation type="submission" date="2015-02" db="UniProtKB">
        <authorList>
            <consortium name="EnsemblProtists"/>
        </authorList>
    </citation>
    <scope>IDENTIFICATION</scope>
    <source>
        <strain evidence="2">DAOM BR144</strain>
    </source>
</reference>
<name>K3XBD8_GLOUD</name>
<dbReference type="EnsemblProtists" id="PYU1_T014537">
    <property type="protein sequence ID" value="PYU1_T014537"/>
    <property type="gene ID" value="PYU1_G014506"/>
</dbReference>
<evidence type="ECO:0000256" key="1">
    <source>
        <dbReference type="SAM" id="MobiDB-lite"/>
    </source>
</evidence>
<sequence>MPVSTSTLLHVLDRMPEIKNKIQTILNRSDCSEAQKVTMIARLLSNTNAINNSSVAASVAGTPPTSLAAPNVQSHQSNAVSVVSSSVMAMGGGETATSAATRSTPAVIDLDTPIPMPAGLASASTPAPSIQRPRHPHFHRRRHEVNQENRYGMK</sequence>
<dbReference type="Proteomes" id="UP000019132">
    <property type="component" value="Unassembled WGS sequence"/>
</dbReference>
<evidence type="ECO:0000313" key="3">
    <source>
        <dbReference type="Proteomes" id="UP000019132"/>
    </source>
</evidence>
<reference evidence="3" key="1">
    <citation type="journal article" date="2010" name="Genome Biol.">
        <title>Genome sequence of the necrotrophic plant pathogen Pythium ultimum reveals original pathogenicity mechanisms and effector repertoire.</title>
        <authorList>
            <person name="Levesque C.A."/>
            <person name="Brouwer H."/>
            <person name="Cano L."/>
            <person name="Hamilton J.P."/>
            <person name="Holt C."/>
            <person name="Huitema E."/>
            <person name="Raffaele S."/>
            <person name="Robideau G.P."/>
            <person name="Thines M."/>
            <person name="Win J."/>
            <person name="Zerillo M.M."/>
            <person name="Beakes G.W."/>
            <person name="Boore J.L."/>
            <person name="Busam D."/>
            <person name="Dumas B."/>
            <person name="Ferriera S."/>
            <person name="Fuerstenberg S.I."/>
            <person name="Gachon C.M."/>
            <person name="Gaulin E."/>
            <person name="Govers F."/>
            <person name="Grenville-Briggs L."/>
            <person name="Horner N."/>
            <person name="Hostetler J."/>
            <person name="Jiang R.H."/>
            <person name="Johnson J."/>
            <person name="Krajaejun T."/>
            <person name="Lin H."/>
            <person name="Meijer H.J."/>
            <person name="Moore B."/>
            <person name="Morris P."/>
            <person name="Phuntmart V."/>
            <person name="Puiu D."/>
            <person name="Shetty J."/>
            <person name="Stajich J.E."/>
            <person name="Tripathy S."/>
            <person name="Wawra S."/>
            <person name="van West P."/>
            <person name="Whitty B.R."/>
            <person name="Coutinho P.M."/>
            <person name="Henrissat B."/>
            <person name="Martin F."/>
            <person name="Thomas P.D."/>
            <person name="Tyler B.M."/>
            <person name="De Vries R.P."/>
            <person name="Kamoun S."/>
            <person name="Yandell M."/>
            <person name="Tisserat N."/>
            <person name="Buell C.R."/>
        </authorList>
    </citation>
    <scope>NUCLEOTIDE SEQUENCE</scope>
    <source>
        <strain evidence="3">DAOM:BR144</strain>
    </source>
</reference>
<dbReference type="HOGENOM" id="CLU_1707808_0_0_1"/>
<protein>
    <submittedName>
        <fullName evidence="2">Uncharacterized protein</fullName>
    </submittedName>
</protein>
<dbReference type="EMBL" id="GL376574">
    <property type="status" value="NOT_ANNOTATED_CDS"/>
    <property type="molecule type" value="Genomic_DNA"/>
</dbReference>
<reference evidence="3" key="2">
    <citation type="submission" date="2010-04" db="EMBL/GenBank/DDBJ databases">
        <authorList>
            <person name="Buell R."/>
            <person name="Hamilton J."/>
            <person name="Hostetler J."/>
        </authorList>
    </citation>
    <scope>NUCLEOTIDE SEQUENCE [LARGE SCALE GENOMIC DNA]</scope>
    <source>
        <strain evidence="3">DAOM:BR144</strain>
    </source>
</reference>
<feature type="region of interest" description="Disordered" evidence="1">
    <location>
        <begin position="117"/>
        <end position="154"/>
    </location>
</feature>
<evidence type="ECO:0000313" key="2">
    <source>
        <dbReference type="EnsemblProtists" id="PYU1_T014537"/>
    </source>
</evidence>
<feature type="compositionally biased region" description="Basic residues" evidence="1">
    <location>
        <begin position="132"/>
        <end position="143"/>
    </location>
</feature>
<dbReference type="VEuPathDB" id="FungiDB:PYU1_G014506"/>
<keyword evidence="3" id="KW-1185">Reference proteome</keyword>
<dbReference type="InParanoid" id="K3XBD8"/>
<proteinExistence type="predicted"/>
<organism evidence="2 3">
    <name type="scientific">Globisporangium ultimum (strain ATCC 200006 / CBS 805.95 / DAOM BR144)</name>
    <name type="common">Pythium ultimum</name>
    <dbReference type="NCBI Taxonomy" id="431595"/>
    <lineage>
        <taxon>Eukaryota</taxon>
        <taxon>Sar</taxon>
        <taxon>Stramenopiles</taxon>
        <taxon>Oomycota</taxon>
        <taxon>Peronosporomycetes</taxon>
        <taxon>Pythiales</taxon>
        <taxon>Pythiaceae</taxon>
        <taxon>Globisporangium</taxon>
    </lineage>
</organism>
<accession>K3XBD8</accession>
<dbReference type="AlphaFoldDB" id="K3XBD8"/>
<dbReference type="eggNOG" id="KOG0391">
    <property type="taxonomic scope" value="Eukaryota"/>
</dbReference>